<protein>
    <submittedName>
        <fullName evidence="4">Protein ATP6V1FNB</fullName>
    </submittedName>
</protein>
<organism evidence="3 4">
    <name type="scientific">Geotrypetes seraphini</name>
    <name type="common">Gaboon caecilian</name>
    <name type="synonym">Caecilia seraphini</name>
    <dbReference type="NCBI Taxonomy" id="260995"/>
    <lineage>
        <taxon>Eukaryota</taxon>
        <taxon>Metazoa</taxon>
        <taxon>Chordata</taxon>
        <taxon>Craniata</taxon>
        <taxon>Vertebrata</taxon>
        <taxon>Euteleostomi</taxon>
        <taxon>Amphibia</taxon>
        <taxon>Gymnophiona</taxon>
        <taxon>Geotrypetes</taxon>
    </lineage>
</organism>
<dbReference type="PANTHER" id="PTHR35826:SF5">
    <property type="entry name" value="GENE 45521-RELATED"/>
    <property type="match status" value="1"/>
</dbReference>
<dbReference type="InParanoid" id="A0A6P8PLR4"/>
<reference evidence="4" key="1">
    <citation type="submission" date="2025-08" db="UniProtKB">
        <authorList>
            <consortium name="RefSeq"/>
        </authorList>
    </citation>
    <scope>IDENTIFICATION</scope>
</reference>
<proteinExistence type="predicted"/>
<sequence length="191" mass="21930">MRGDLFNTRTQNCWRELLQKEMRTRVAWKIKYGHDYPTAGVPAAVSARRRREAPLLVVKRGLPEIGATRTQAPEEKAEAPAPAPSPRESVSKLKEFGIDMRPPSAQSLKLLYQGLDKDGSGRQQYLERRKLKGPEDKFQYRIISSWDYGWRIGEAMKEFKSPAYGRSAIVKSTFYKKNGISWEPSRTDRLL</sequence>
<gene>
    <name evidence="4" type="primary">LOC117351421</name>
</gene>
<feature type="domain" description="Sperm microtubule inner protein 1 C-terminal" evidence="2">
    <location>
        <begin position="72"/>
        <end position="183"/>
    </location>
</feature>
<dbReference type="GeneID" id="117351421"/>
<dbReference type="PANTHER" id="PTHR35826">
    <property type="entry name" value="PROTEIN ATP6V1FNB-LIKE"/>
    <property type="match status" value="1"/>
</dbReference>
<name>A0A6P8PLR4_GEOSA</name>
<dbReference type="OrthoDB" id="410807at2759"/>
<dbReference type="AlphaFoldDB" id="A0A6P8PLR4"/>
<dbReference type="Proteomes" id="UP000515159">
    <property type="component" value="Chromosome 17"/>
</dbReference>
<feature type="region of interest" description="Disordered" evidence="1">
    <location>
        <begin position="64"/>
        <end position="89"/>
    </location>
</feature>
<accession>A0A6P8PLR4</accession>
<evidence type="ECO:0000313" key="4">
    <source>
        <dbReference type="RefSeq" id="XP_033782570.1"/>
    </source>
</evidence>
<keyword evidence="3" id="KW-1185">Reference proteome</keyword>
<evidence type="ECO:0000256" key="1">
    <source>
        <dbReference type="SAM" id="MobiDB-lite"/>
    </source>
</evidence>
<evidence type="ECO:0000259" key="2">
    <source>
        <dbReference type="Pfam" id="PF22589"/>
    </source>
</evidence>
<dbReference type="RefSeq" id="XP_033782570.1">
    <property type="nucleotide sequence ID" value="XM_033926679.1"/>
</dbReference>
<dbReference type="KEGG" id="gsh:117351421"/>
<evidence type="ECO:0000313" key="3">
    <source>
        <dbReference type="Proteomes" id="UP000515159"/>
    </source>
</evidence>
<dbReference type="Pfam" id="PF22589">
    <property type="entry name" value="SPMIP1"/>
    <property type="match status" value="1"/>
</dbReference>
<dbReference type="InterPro" id="IPR054323">
    <property type="entry name" value="SPMIP1_C"/>
</dbReference>